<dbReference type="EMBL" id="FOAZ01000013">
    <property type="protein sequence ID" value="SEL80916.1"/>
    <property type="molecule type" value="Genomic_DNA"/>
</dbReference>
<dbReference type="RefSeq" id="WP_042444209.1">
    <property type="nucleotide sequence ID" value="NZ_BBPN01000006.1"/>
</dbReference>
<organism evidence="2 3">
    <name type="scientific">Streptacidiphilus jiangxiensis</name>
    <dbReference type="NCBI Taxonomy" id="235985"/>
    <lineage>
        <taxon>Bacteria</taxon>
        <taxon>Bacillati</taxon>
        <taxon>Actinomycetota</taxon>
        <taxon>Actinomycetes</taxon>
        <taxon>Kitasatosporales</taxon>
        <taxon>Streptomycetaceae</taxon>
        <taxon>Streptacidiphilus</taxon>
    </lineage>
</organism>
<feature type="signal peptide" evidence="1">
    <location>
        <begin position="1"/>
        <end position="19"/>
    </location>
</feature>
<proteinExistence type="predicted"/>
<dbReference type="eggNOG" id="ENOG5034BCF">
    <property type="taxonomic scope" value="Bacteria"/>
</dbReference>
<reference evidence="3" key="1">
    <citation type="submission" date="2016-10" db="EMBL/GenBank/DDBJ databases">
        <authorList>
            <person name="Varghese N."/>
        </authorList>
    </citation>
    <scope>NUCLEOTIDE SEQUENCE [LARGE SCALE GENOMIC DNA]</scope>
    <source>
        <strain evidence="3">DSM 45096 / BCRC 16803 / CGMCC 4.1857 / CIP 109030 / JCM 12277 / KCTC 19219 / NBRC 100920 / 33214</strain>
    </source>
</reference>
<keyword evidence="3" id="KW-1185">Reference proteome</keyword>
<dbReference type="Proteomes" id="UP000183015">
    <property type="component" value="Unassembled WGS sequence"/>
</dbReference>
<evidence type="ECO:0000256" key="1">
    <source>
        <dbReference type="SAM" id="SignalP"/>
    </source>
</evidence>
<protein>
    <recommendedName>
        <fullName evidence="4">DUF5667 domain-containing protein</fullName>
    </recommendedName>
</protein>
<evidence type="ECO:0000313" key="2">
    <source>
        <dbReference type="EMBL" id="SEL80916.1"/>
    </source>
</evidence>
<dbReference type="PROSITE" id="PS51257">
    <property type="entry name" value="PROKAR_LIPOPROTEIN"/>
    <property type="match status" value="1"/>
</dbReference>
<evidence type="ECO:0008006" key="4">
    <source>
        <dbReference type="Google" id="ProtNLM"/>
    </source>
</evidence>
<name>A0A1H7T9J7_STRJI</name>
<keyword evidence="1" id="KW-0732">Signal</keyword>
<sequence length="168" mass="16858">MKALLAVAAVGAAAGVSVALGGCAAGPTAAAPSGPRAVTATAASPAAAYLAIAEAGNARLDKDVDRFDGPDRGRLTASTADLRDIAATERTFDQRLAQLALPARAAASARSLIAANEARATLTLRAARSTSLRQLEGLRPALTAANAPVERSVRAIRLSLALPPPDNS</sequence>
<dbReference type="AlphaFoldDB" id="A0A1H7T9J7"/>
<feature type="chain" id="PRO_5038555101" description="DUF5667 domain-containing protein" evidence="1">
    <location>
        <begin position="20"/>
        <end position="168"/>
    </location>
</feature>
<evidence type="ECO:0000313" key="3">
    <source>
        <dbReference type="Proteomes" id="UP000183015"/>
    </source>
</evidence>
<gene>
    <name evidence="2" type="ORF">SAMN05414137_113126</name>
</gene>
<accession>A0A1H7T9J7</accession>